<dbReference type="PANTHER" id="PTHR30086:SF14">
    <property type="entry name" value="HOMOSERINE_HOMOSERINE LACTONE EFFLUX PROTEIN"/>
    <property type="match status" value="1"/>
</dbReference>
<comment type="subcellular location">
    <subcellularLocation>
        <location evidence="1">Cell membrane</location>
        <topology evidence="1">Multi-pass membrane protein</topology>
    </subcellularLocation>
</comment>
<evidence type="ECO:0000313" key="9">
    <source>
        <dbReference type="Proteomes" id="UP000645257"/>
    </source>
</evidence>
<protein>
    <submittedName>
        <fullName evidence="8">Amino acid transporter</fullName>
    </submittedName>
</protein>
<reference evidence="8" key="2">
    <citation type="submission" date="2020-09" db="EMBL/GenBank/DDBJ databases">
        <authorList>
            <person name="Sun Q."/>
            <person name="Kim S."/>
        </authorList>
    </citation>
    <scope>NUCLEOTIDE SEQUENCE</scope>
    <source>
        <strain evidence="8">KCTC 32182</strain>
    </source>
</reference>
<evidence type="ECO:0000256" key="5">
    <source>
        <dbReference type="ARBA" id="ARBA00022989"/>
    </source>
</evidence>
<accession>A0A918P0Y4</accession>
<dbReference type="PIRSF" id="PIRSF006324">
    <property type="entry name" value="LeuE"/>
    <property type="match status" value="1"/>
</dbReference>
<dbReference type="GO" id="GO:0005886">
    <property type="term" value="C:plasma membrane"/>
    <property type="evidence" value="ECO:0007669"/>
    <property type="project" value="UniProtKB-SubCell"/>
</dbReference>
<keyword evidence="5 7" id="KW-1133">Transmembrane helix</keyword>
<sequence>MTLATWLLFVTTVFFVSATPGPNMLLAMTHGIHHGMRGTFVTCLGLMSALALIMAVSAAGLGALLATSVTLFALVKYLGAAYLIYLGVRTWRARAEPLNADGARRAAPVPAGRRFRTGFLVAMSNPKAFIFFTALFPQFMNAHAPQGPQLAILAATFFAIEASWQFAYAAGGARLAGWLGSARRVRLVNRLSGGAFIGAGILLTGVSRQA</sequence>
<evidence type="ECO:0000256" key="6">
    <source>
        <dbReference type="ARBA" id="ARBA00023136"/>
    </source>
</evidence>
<keyword evidence="4 7" id="KW-0812">Transmembrane</keyword>
<feature type="transmembrane region" description="Helical" evidence="7">
    <location>
        <begin position="38"/>
        <end position="58"/>
    </location>
</feature>
<dbReference type="EMBL" id="BMYX01000006">
    <property type="protein sequence ID" value="GGY12221.1"/>
    <property type="molecule type" value="Genomic_DNA"/>
</dbReference>
<evidence type="ECO:0000256" key="4">
    <source>
        <dbReference type="ARBA" id="ARBA00022692"/>
    </source>
</evidence>
<feature type="transmembrane region" description="Helical" evidence="7">
    <location>
        <begin position="187"/>
        <end position="206"/>
    </location>
</feature>
<proteinExistence type="inferred from homology"/>
<evidence type="ECO:0000256" key="1">
    <source>
        <dbReference type="ARBA" id="ARBA00004651"/>
    </source>
</evidence>
<feature type="transmembrane region" description="Helical" evidence="7">
    <location>
        <begin position="119"/>
        <end position="139"/>
    </location>
</feature>
<keyword evidence="9" id="KW-1185">Reference proteome</keyword>
<reference evidence="8" key="1">
    <citation type="journal article" date="2014" name="Int. J. Syst. Evol. Microbiol.">
        <title>Complete genome sequence of Corynebacterium casei LMG S-19264T (=DSM 44701T), isolated from a smear-ripened cheese.</title>
        <authorList>
            <consortium name="US DOE Joint Genome Institute (JGI-PGF)"/>
            <person name="Walter F."/>
            <person name="Albersmeier A."/>
            <person name="Kalinowski J."/>
            <person name="Ruckert C."/>
        </authorList>
    </citation>
    <scope>NUCLEOTIDE SEQUENCE</scope>
    <source>
        <strain evidence="8">KCTC 32182</strain>
    </source>
</reference>
<feature type="transmembrane region" description="Helical" evidence="7">
    <location>
        <begin position="6"/>
        <end position="26"/>
    </location>
</feature>
<evidence type="ECO:0000256" key="2">
    <source>
        <dbReference type="ARBA" id="ARBA00007928"/>
    </source>
</evidence>
<keyword evidence="3" id="KW-1003">Cell membrane</keyword>
<dbReference type="GO" id="GO:0042970">
    <property type="term" value="F:homoserine transmembrane transporter activity"/>
    <property type="evidence" value="ECO:0007669"/>
    <property type="project" value="TreeGrafter"/>
</dbReference>
<dbReference type="Pfam" id="PF01810">
    <property type="entry name" value="LysE"/>
    <property type="match status" value="1"/>
</dbReference>
<organism evidence="8 9">
    <name type="scientific">Paludibacterium paludis</name>
    <dbReference type="NCBI Taxonomy" id="1225769"/>
    <lineage>
        <taxon>Bacteria</taxon>
        <taxon>Pseudomonadati</taxon>
        <taxon>Pseudomonadota</taxon>
        <taxon>Betaproteobacteria</taxon>
        <taxon>Neisseriales</taxon>
        <taxon>Chromobacteriaceae</taxon>
        <taxon>Paludibacterium</taxon>
    </lineage>
</organism>
<gene>
    <name evidence="8" type="ORF">GCM10011289_14170</name>
</gene>
<dbReference type="Proteomes" id="UP000645257">
    <property type="component" value="Unassembled WGS sequence"/>
</dbReference>
<evidence type="ECO:0000313" key="8">
    <source>
        <dbReference type="EMBL" id="GGY12221.1"/>
    </source>
</evidence>
<evidence type="ECO:0000256" key="3">
    <source>
        <dbReference type="ARBA" id="ARBA00022475"/>
    </source>
</evidence>
<keyword evidence="6 7" id="KW-0472">Membrane</keyword>
<evidence type="ECO:0000256" key="7">
    <source>
        <dbReference type="SAM" id="Phobius"/>
    </source>
</evidence>
<dbReference type="RefSeq" id="WP_189532712.1">
    <property type="nucleotide sequence ID" value="NZ_BMYX01000006.1"/>
</dbReference>
<feature type="transmembrane region" description="Helical" evidence="7">
    <location>
        <begin position="151"/>
        <end position="175"/>
    </location>
</feature>
<comment type="similarity">
    <text evidence="2">Belongs to the Rht family.</text>
</comment>
<dbReference type="InterPro" id="IPR001123">
    <property type="entry name" value="LeuE-type"/>
</dbReference>
<dbReference type="AlphaFoldDB" id="A0A918P0Y4"/>
<comment type="caution">
    <text evidence="8">The sequence shown here is derived from an EMBL/GenBank/DDBJ whole genome shotgun (WGS) entry which is preliminary data.</text>
</comment>
<feature type="transmembrane region" description="Helical" evidence="7">
    <location>
        <begin position="64"/>
        <end position="85"/>
    </location>
</feature>
<dbReference type="PANTHER" id="PTHR30086">
    <property type="entry name" value="ARGININE EXPORTER PROTEIN ARGO"/>
    <property type="match status" value="1"/>
</dbReference>
<name>A0A918P0Y4_9NEIS</name>